<evidence type="ECO:0000313" key="2">
    <source>
        <dbReference type="Proteomes" id="UP000247345"/>
    </source>
</evidence>
<dbReference type="EMBL" id="MSCK01000002">
    <property type="protein sequence ID" value="PQJ68819.1"/>
    <property type="molecule type" value="Genomic_DNA"/>
</dbReference>
<protein>
    <submittedName>
        <fullName evidence="1">Uncharacterized protein</fullName>
    </submittedName>
</protein>
<dbReference type="OrthoDB" id="1160874at2"/>
<proteinExistence type="predicted"/>
<dbReference type="RefSeq" id="WP_105049760.1">
    <property type="nucleotide sequence ID" value="NZ_CP150661.1"/>
</dbReference>
<reference evidence="1 2" key="1">
    <citation type="submission" date="2016-12" db="EMBL/GenBank/DDBJ databases">
        <title>Trade-off between light-utilization and light-protection in marine flavobacteria.</title>
        <authorList>
            <person name="Kumagai Y."/>
            <person name="Yoshizawa S."/>
            <person name="Kogure K."/>
            <person name="Iwasaki W."/>
        </authorList>
    </citation>
    <scope>NUCLEOTIDE SEQUENCE [LARGE SCALE GENOMIC DNA]</scope>
    <source>
        <strain evidence="1 2">KCTC 12100</strain>
    </source>
</reference>
<accession>A0A2P6C7B3</accession>
<organism evidence="1 2">
    <name type="scientific">Polaribacter butkevichii</name>
    <dbReference type="NCBI Taxonomy" id="218490"/>
    <lineage>
        <taxon>Bacteria</taxon>
        <taxon>Pseudomonadati</taxon>
        <taxon>Bacteroidota</taxon>
        <taxon>Flavobacteriia</taxon>
        <taxon>Flavobacteriales</taxon>
        <taxon>Flavobacteriaceae</taxon>
    </lineage>
</organism>
<sequence length="165" mass="19195">MKIEHLEERINDYKASIKIVVDKKSEWETNTKKLILKTLRNTVKSYNIGWKVQELNWINNNEAVNIIFDSFPAELIDCTNKIPAYQFIQGGALVFSQSYSGDVYVMVLFPYVEQLPIENNSLELGIYGPTEITAKLIIEKVDEFLKEMIKWEVPSYKTQLGFQHK</sequence>
<gene>
    <name evidence="1" type="ORF">BTO14_12275</name>
</gene>
<name>A0A2P6C7B3_9FLAO</name>
<dbReference type="AlphaFoldDB" id="A0A2P6C7B3"/>
<dbReference type="Proteomes" id="UP000247345">
    <property type="component" value="Unassembled WGS sequence"/>
</dbReference>
<comment type="caution">
    <text evidence="1">The sequence shown here is derived from an EMBL/GenBank/DDBJ whole genome shotgun (WGS) entry which is preliminary data.</text>
</comment>
<keyword evidence="2" id="KW-1185">Reference proteome</keyword>
<evidence type="ECO:0000313" key="1">
    <source>
        <dbReference type="EMBL" id="PQJ68819.1"/>
    </source>
</evidence>